<protein>
    <submittedName>
        <fullName evidence="2">Uncharacterized protein</fullName>
    </submittedName>
</protein>
<comment type="caution">
    <text evidence="2">The sequence shown here is derived from an EMBL/GenBank/DDBJ whole genome shotgun (WGS) entry which is preliminary data.</text>
</comment>
<evidence type="ECO:0000256" key="1">
    <source>
        <dbReference type="SAM" id="SignalP"/>
    </source>
</evidence>
<evidence type="ECO:0000313" key="3">
    <source>
        <dbReference type="Proteomes" id="UP001283361"/>
    </source>
</evidence>
<gene>
    <name evidence="2" type="ORF">RRG08_058058</name>
</gene>
<evidence type="ECO:0000313" key="2">
    <source>
        <dbReference type="EMBL" id="KAK3784459.1"/>
    </source>
</evidence>
<reference evidence="2" key="1">
    <citation type="journal article" date="2023" name="G3 (Bethesda)">
        <title>A reference genome for the long-term kleptoplast-retaining sea slug Elysia crispata morphotype clarki.</title>
        <authorList>
            <person name="Eastman K.E."/>
            <person name="Pendleton A.L."/>
            <person name="Shaikh M.A."/>
            <person name="Suttiyut T."/>
            <person name="Ogas R."/>
            <person name="Tomko P."/>
            <person name="Gavelis G."/>
            <person name="Widhalm J.R."/>
            <person name="Wisecaver J.H."/>
        </authorList>
    </citation>
    <scope>NUCLEOTIDE SEQUENCE</scope>
    <source>
        <strain evidence="2">ECLA1</strain>
    </source>
</reference>
<dbReference type="AlphaFoldDB" id="A0AAE1AAR0"/>
<sequence length="179" mass="20165">MFTLAVLFLLVLGTAQAQMNKTCCPPEFSALGYSFLLDAMYDYYHDSKTGDSLSADIHGKLMILRENKSGRLYTRLLSDNNCTYQEFPELVGMDTCIHSNMTFEGAVMLDGKEYYEWHEHNSMDTLHSTILVDDDCLTKILHTRVKDSHVISSVYFNPVPHANVSVVASFDKTGCVKAM</sequence>
<feature type="chain" id="PRO_5041924178" evidence="1">
    <location>
        <begin position="18"/>
        <end position="179"/>
    </location>
</feature>
<proteinExistence type="predicted"/>
<dbReference type="EMBL" id="JAWDGP010002242">
    <property type="protein sequence ID" value="KAK3784459.1"/>
    <property type="molecule type" value="Genomic_DNA"/>
</dbReference>
<organism evidence="2 3">
    <name type="scientific">Elysia crispata</name>
    <name type="common">lettuce slug</name>
    <dbReference type="NCBI Taxonomy" id="231223"/>
    <lineage>
        <taxon>Eukaryota</taxon>
        <taxon>Metazoa</taxon>
        <taxon>Spiralia</taxon>
        <taxon>Lophotrochozoa</taxon>
        <taxon>Mollusca</taxon>
        <taxon>Gastropoda</taxon>
        <taxon>Heterobranchia</taxon>
        <taxon>Euthyneura</taxon>
        <taxon>Panpulmonata</taxon>
        <taxon>Sacoglossa</taxon>
        <taxon>Placobranchoidea</taxon>
        <taxon>Plakobranchidae</taxon>
        <taxon>Elysia</taxon>
    </lineage>
</organism>
<dbReference type="Proteomes" id="UP001283361">
    <property type="component" value="Unassembled WGS sequence"/>
</dbReference>
<feature type="signal peptide" evidence="1">
    <location>
        <begin position="1"/>
        <end position="17"/>
    </location>
</feature>
<accession>A0AAE1AAR0</accession>
<keyword evidence="1" id="KW-0732">Signal</keyword>
<name>A0AAE1AAR0_9GAST</name>
<keyword evidence="3" id="KW-1185">Reference proteome</keyword>